<dbReference type="RefSeq" id="WP_130410513.1">
    <property type="nucleotide sequence ID" value="NZ_SHKX01000010.1"/>
</dbReference>
<dbReference type="AlphaFoldDB" id="A0A4Q7ZBP1"/>
<dbReference type="InterPro" id="IPR023296">
    <property type="entry name" value="Glyco_hydro_beta-prop_sf"/>
</dbReference>
<name>A0A4Q7ZBP1_9GAMM</name>
<comment type="caution">
    <text evidence="4">The sequence shown here is derived from an EMBL/GenBank/DDBJ whole genome shotgun (WGS) entry which is preliminary data.</text>
</comment>
<dbReference type="Proteomes" id="UP000292423">
    <property type="component" value="Unassembled WGS sequence"/>
</dbReference>
<evidence type="ECO:0000313" key="4">
    <source>
        <dbReference type="EMBL" id="RZU47259.1"/>
    </source>
</evidence>
<evidence type="ECO:0000259" key="3">
    <source>
        <dbReference type="Pfam" id="PF24793"/>
    </source>
</evidence>
<dbReference type="GO" id="GO:0045493">
    <property type="term" value="P:xylan catabolic process"/>
    <property type="evidence" value="ECO:0007669"/>
    <property type="project" value="UniProtKB-KW"/>
</dbReference>
<reference evidence="4 5" key="1">
    <citation type="submission" date="2019-02" db="EMBL/GenBank/DDBJ databases">
        <title>Genomic Encyclopedia of Type Strains, Phase IV (KMG-IV): sequencing the most valuable type-strain genomes for metagenomic binning, comparative biology and taxonomic classification.</title>
        <authorList>
            <person name="Goeker M."/>
        </authorList>
    </citation>
    <scope>NUCLEOTIDE SEQUENCE [LARGE SCALE GENOMIC DNA]</scope>
    <source>
        <strain evidence="4 5">DSM 105135</strain>
    </source>
</reference>
<dbReference type="PANTHER" id="PTHR43772:SF2">
    <property type="entry name" value="PUTATIVE (AFU_ORTHOLOGUE AFUA_2G04480)-RELATED"/>
    <property type="match status" value="1"/>
</dbReference>
<evidence type="ECO:0000256" key="1">
    <source>
        <dbReference type="ARBA" id="ARBA00022651"/>
    </source>
</evidence>
<evidence type="ECO:0000256" key="2">
    <source>
        <dbReference type="ARBA" id="ARBA00023277"/>
    </source>
</evidence>
<proteinExistence type="predicted"/>
<sequence>MATWLEHFRQNRARRAGRKADKKEEAGFLQQWFLLCGPDADPAAPPSPESLMPLYPPADRFWADPFLWEEQGCYYIFFEDFPYATWRGLISVIEVDAQGRAIGPAAPVIEEPYHLSYPFLFRHDGQLYMVPEKTEVKRVDLYRCVEFPHRWEIDRTLINDLKMADSTLFEHEGRWWLFGSAKTGRTRINESLFAFHADSPLSTDWTPHPGNPLVRSLANGRCAGTITSDGRGGWLRPSQDCVRRYGHGLNINRILTLTPTAYREETVWHRSGPEVNPEWRAMHHVDRKHGLVVMDAQRLIPRPPAGEPA</sequence>
<protein>
    <recommendedName>
        <fullName evidence="3">Glucosamine inositolphosphorylceramide transferase 1 N-terminal domain-containing protein</fullName>
    </recommendedName>
</protein>
<dbReference type="SUPFAM" id="SSF75005">
    <property type="entry name" value="Arabinanase/levansucrase/invertase"/>
    <property type="match status" value="1"/>
</dbReference>
<dbReference type="OrthoDB" id="3771157at2"/>
<dbReference type="Gene3D" id="2.115.10.20">
    <property type="entry name" value="Glycosyl hydrolase domain, family 43"/>
    <property type="match status" value="1"/>
</dbReference>
<dbReference type="InterPro" id="IPR056442">
    <property type="entry name" value="GINT1_N"/>
</dbReference>
<accession>A0A4Q7ZBP1</accession>
<gene>
    <name evidence="4" type="ORF">EV700_0213</name>
</gene>
<keyword evidence="5" id="KW-1185">Reference proteome</keyword>
<dbReference type="InterPro" id="IPR052176">
    <property type="entry name" value="Glycosyl_Hydrlase_43_Enz"/>
</dbReference>
<evidence type="ECO:0000313" key="5">
    <source>
        <dbReference type="Proteomes" id="UP000292423"/>
    </source>
</evidence>
<dbReference type="EMBL" id="SHKX01000010">
    <property type="protein sequence ID" value="RZU47259.1"/>
    <property type="molecule type" value="Genomic_DNA"/>
</dbReference>
<keyword evidence="1" id="KW-0624">Polysaccharide degradation</keyword>
<dbReference type="Pfam" id="PF24793">
    <property type="entry name" value="GINT1_N"/>
    <property type="match status" value="1"/>
</dbReference>
<organism evidence="4 5">
    <name type="scientific">Fluviicoccus keumensis</name>
    <dbReference type="NCBI Taxonomy" id="1435465"/>
    <lineage>
        <taxon>Bacteria</taxon>
        <taxon>Pseudomonadati</taxon>
        <taxon>Pseudomonadota</taxon>
        <taxon>Gammaproteobacteria</taxon>
        <taxon>Moraxellales</taxon>
        <taxon>Moraxellaceae</taxon>
        <taxon>Fluviicoccus</taxon>
    </lineage>
</organism>
<feature type="domain" description="Glucosamine inositolphosphorylceramide transferase 1 N-terminal" evidence="3">
    <location>
        <begin position="60"/>
        <end position="270"/>
    </location>
</feature>
<keyword evidence="2" id="KW-0119">Carbohydrate metabolism</keyword>
<keyword evidence="1" id="KW-0858">Xylan degradation</keyword>
<dbReference type="PANTHER" id="PTHR43772">
    <property type="entry name" value="ENDO-1,4-BETA-XYLANASE"/>
    <property type="match status" value="1"/>
</dbReference>